<dbReference type="STRING" id="670386.D3AYZ6"/>
<dbReference type="InterPro" id="IPR032642">
    <property type="entry name" value="Msh2_ATP-bd"/>
</dbReference>
<dbReference type="Gene3D" id="3.40.50.300">
    <property type="entry name" value="P-loop containing nucleotide triphosphate hydrolases"/>
    <property type="match status" value="1"/>
</dbReference>
<evidence type="ECO:0000256" key="7">
    <source>
        <dbReference type="ARBA" id="ARBA00023204"/>
    </source>
</evidence>
<evidence type="ECO:0000256" key="2">
    <source>
        <dbReference type="ARBA" id="ARBA00006271"/>
    </source>
</evidence>
<dbReference type="PROSITE" id="PS00486">
    <property type="entry name" value="DNA_MISMATCH_REPAIR_2"/>
    <property type="match status" value="1"/>
</dbReference>
<evidence type="ECO:0000313" key="10">
    <source>
        <dbReference type="EMBL" id="EFA85686.1"/>
    </source>
</evidence>
<dbReference type="InterPro" id="IPR007860">
    <property type="entry name" value="DNA_mmatch_repair_MutS_con_dom"/>
</dbReference>
<dbReference type="Gene3D" id="1.10.1420.10">
    <property type="match status" value="1"/>
</dbReference>
<dbReference type="SUPFAM" id="SSF52540">
    <property type="entry name" value="P-loop containing nucleoside triphosphate hydrolases"/>
    <property type="match status" value="1"/>
</dbReference>
<dbReference type="SMART" id="SM00534">
    <property type="entry name" value="MUTSac"/>
    <property type="match status" value="1"/>
</dbReference>
<reference evidence="10 11" key="1">
    <citation type="journal article" date="2011" name="Genome Res.">
        <title>Phylogeny-wide analysis of social amoeba genomes highlights ancient origins for complex intercellular communication.</title>
        <authorList>
            <person name="Heidel A.J."/>
            <person name="Lawal H.M."/>
            <person name="Felder M."/>
            <person name="Schilde C."/>
            <person name="Helps N.R."/>
            <person name="Tunggal B."/>
            <person name="Rivero F."/>
            <person name="John U."/>
            <person name="Schleicher M."/>
            <person name="Eichinger L."/>
            <person name="Platzer M."/>
            <person name="Noegel A.A."/>
            <person name="Schaap P."/>
            <person name="Gloeckner G."/>
        </authorList>
    </citation>
    <scope>NUCLEOTIDE SEQUENCE [LARGE SCALE GENOMIC DNA]</scope>
    <source>
        <strain evidence="11">ATCC 26659 / Pp 5 / PN500</strain>
    </source>
</reference>
<dbReference type="GO" id="GO:0006312">
    <property type="term" value="P:mitotic recombination"/>
    <property type="evidence" value="ECO:0007669"/>
    <property type="project" value="TreeGrafter"/>
</dbReference>
<dbReference type="GO" id="GO:0005524">
    <property type="term" value="F:ATP binding"/>
    <property type="evidence" value="ECO:0007669"/>
    <property type="project" value="UniProtKB-KW"/>
</dbReference>
<dbReference type="FunFam" id="3.30.420.110:FF:000002">
    <property type="entry name" value="DNA mismatch repair protein"/>
    <property type="match status" value="1"/>
</dbReference>
<evidence type="ECO:0000256" key="1">
    <source>
        <dbReference type="ARBA" id="ARBA00004123"/>
    </source>
</evidence>
<dbReference type="InterPro" id="IPR036678">
    <property type="entry name" value="MutS_con_dom_sf"/>
</dbReference>
<dbReference type="OMA" id="LVRFPQK"/>
<dbReference type="FunFam" id="3.40.50.300:FF:000523">
    <property type="entry name" value="DNA mismatch repair protein"/>
    <property type="match status" value="1"/>
</dbReference>
<dbReference type="GO" id="GO:0140664">
    <property type="term" value="F:ATP-dependent DNA damage sensor activity"/>
    <property type="evidence" value="ECO:0007669"/>
    <property type="project" value="InterPro"/>
</dbReference>
<dbReference type="PANTHER" id="PTHR11361">
    <property type="entry name" value="DNA MISMATCH REPAIR PROTEIN MUTS FAMILY MEMBER"/>
    <property type="match status" value="1"/>
</dbReference>
<name>D3AYZ6_HETP5</name>
<dbReference type="Proteomes" id="UP000001396">
    <property type="component" value="Unassembled WGS sequence"/>
</dbReference>
<dbReference type="CDD" id="cd03285">
    <property type="entry name" value="ABC_MSH2_euk"/>
    <property type="match status" value="1"/>
</dbReference>
<evidence type="ECO:0000256" key="4">
    <source>
        <dbReference type="ARBA" id="ARBA00022763"/>
    </source>
</evidence>
<comment type="subcellular location">
    <subcellularLocation>
        <location evidence="1">Nucleus</location>
    </subcellularLocation>
</comment>
<dbReference type="EMBL" id="ADBJ01000004">
    <property type="protein sequence ID" value="EFA85686.1"/>
    <property type="molecule type" value="Genomic_DNA"/>
</dbReference>
<feature type="domain" description="DNA mismatch repair proteins mutS family" evidence="9">
    <location>
        <begin position="694"/>
        <end position="710"/>
    </location>
</feature>
<keyword evidence="4" id="KW-0227">DNA damage</keyword>
<proteinExistence type="inferred from homology"/>
<dbReference type="SUPFAM" id="SSF53150">
    <property type="entry name" value="DNA repair protein MutS, domain II"/>
    <property type="match status" value="1"/>
</dbReference>
<organism evidence="10 11">
    <name type="scientific">Heterostelium pallidum (strain ATCC 26659 / Pp 5 / PN500)</name>
    <name type="common">Cellular slime mold</name>
    <name type="synonym">Polysphondylium pallidum</name>
    <dbReference type="NCBI Taxonomy" id="670386"/>
    <lineage>
        <taxon>Eukaryota</taxon>
        <taxon>Amoebozoa</taxon>
        <taxon>Evosea</taxon>
        <taxon>Eumycetozoa</taxon>
        <taxon>Dictyostelia</taxon>
        <taxon>Acytosteliales</taxon>
        <taxon>Acytosteliaceae</taxon>
        <taxon>Heterostelium</taxon>
    </lineage>
</organism>
<dbReference type="PANTHER" id="PTHR11361:SF35">
    <property type="entry name" value="DNA MISMATCH REPAIR PROTEIN MSH2"/>
    <property type="match status" value="1"/>
</dbReference>
<dbReference type="GO" id="GO:0030983">
    <property type="term" value="F:mismatched DNA binding"/>
    <property type="evidence" value="ECO:0007669"/>
    <property type="project" value="InterPro"/>
</dbReference>
<dbReference type="AlphaFoldDB" id="D3AYZ6"/>
<keyword evidence="6" id="KW-0238">DNA-binding</keyword>
<evidence type="ECO:0000256" key="8">
    <source>
        <dbReference type="ARBA" id="ARBA00023242"/>
    </source>
</evidence>
<dbReference type="GO" id="GO:0032301">
    <property type="term" value="C:MutSalpha complex"/>
    <property type="evidence" value="ECO:0007669"/>
    <property type="project" value="TreeGrafter"/>
</dbReference>
<evidence type="ECO:0000259" key="9">
    <source>
        <dbReference type="PROSITE" id="PS00486"/>
    </source>
</evidence>
<dbReference type="InterPro" id="IPR027417">
    <property type="entry name" value="P-loop_NTPase"/>
</dbReference>
<comment type="caution">
    <text evidence="10">The sequence shown here is derived from an EMBL/GenBank/DDBJ whole genome shotgun (WGS) entry which is preliminary data.</text>
</comment>
<dbReference type="Pfam" id="PF00488">
    <property type="entry name" value="MutS_V"/>
    <property type="match status" value="1"/>
</dbReference>
<accession>D3AYZ6</accession>
<keyword evidence="3" id="KW-0547">Nucleotide-binding</keyword>
<evidence type="ECO:0000313" key="11">
    <source>
        <dbReference type="Proteomes" id="UP000001396"/>
    </source>
</evidence>
<sequence>MSEESNDRVLLKEDKGFLAFYKSLDKSDNVIRFFDRKGYYSLHCENAVYIAMLHFKSMKALKYWTESITSTPLKKARTDTNLKTKPNVSLLSSSSSSSSQDNDSNDGYACLTIREGIEFETVCQKLLAEKLRIEVWTPKPNRLNQWECSRHCSPGNMQMFEDILSVKGQSLMVALRVATVRGNRVIGAAFGDATLKSLGVLQFVDNEHLSNLGSFLLQMGVKECLIHIDDKNVDNKKVVEKLQDCDIPFTDVPNADFNVKNIEQDLTRLLGSVNNVLNELEQEYAMQSLSCLIKHLELLCNDRYFGKFKLETFNLDSYMRMDSATFRGLNIINEKESNQCNTPMGSRKLSQWIKQPLVDSEEIEKRLDFVEIFTNSLELRQSLRGNDLKKICDLDRLSKRFVGSKANLEDCVNLYDIVQRMPVLVSSLQAYDGQCAELISSTFVEPLQSIVANFSQYLAMVEQTIDLDRANESHELSRKDEKLISNASKYFTHATNKDGVRFSTTDLRRLSDECGKWSKQYAESQQALVDQALQVASSFVPIIDDLSYLIALLDVYVNLAHISSVAPTPFVRPKIFPMGTGDTVIIGGRHPCVEVQDGVNFIPNDIELNRERSQFHVITGPNMGGKSTFIRQVGVIILLAQIGCFVPAEEASISVVDCILTRIGAGDSQLRGVSTFMAEMLETSYILKTATKNSLIIIDELGRGTSTYDGFGLAWGIAEYICNQIGAYCLFATHFHELTVLAELIPVVNNLHVSANITDNRLTLLYKIENGSCDQSFGIHVAIMAGFPEEVIEIARSKASELESFESNSLKKNIHQFLEEFKSLNLDENSPDKGLDMVNNLLLKYQIDLD</sequence>
<dbReference type="Pfam" id="PF05192">
    <property type="entry name" value="MutS_III"/>
    <property type="match status" value="1"/>
</dbReference>
<dbReference type="RefSeq" id="XP_020437793.1">
    <property type="nucleotide sequence ID" value="XM_020571935.1"/>
</dbReference>
<dbReference type="InterPro" id="IPR011184">
    <property type="entry name" value="DNA_mismatch_repair_Msh2"/>
</dbReference>
<dbReference type="Gene3D" id="3.40.1170.10">
    <property type="entry name" value="DNA repair protein MutS, domain I"/>
    <property type="match status" value="1"/>
</dbReference>
<dbReference type="FunCoup" id="D3AYZ6">
    <property type="interactions" value="988"/>
</dbReference>
<dbReference type="InterPro" id="IPR036187">
    <property type="entry name" value="DNA_mismatch_repair_MutS_sf"/>
</dbReference>
<dbReference type="InterPro" id="IPR016151">
    <property type="entry name" value="DNA_mismatch_repair_MutS_N"/>
</dbReference>
<dbReference type="GO" id="GO:0006298">
    <property type="term" value="P:mismatch repair"/>
    <property type="evidence" value="ECO:0007669"/>
    <property type="project" value="InterPro"/>
</dbReference>
<dbReference type="InParanoid" id="D3AYZ6"/>
<protein>
    <submittedName>
        <fullName evidence="10">DNA mismatch repair protein</fullName>
    </submittedName>
</protein>
<evidence type="ECO:0000256" key="3">
    <source>
        <dbReference type="ARBA" id="ARBA00022741"/>
    </source>
</evidence>
<dbReference type="InterPro" id="IPR000432">
    <property type="entry name" value="DNA_mismatch_repair_MutS_C"/>
</dbReference>
<gene>
    <name evidence="10" type="primary">msh2</name>
    <name evidence="10" type="ORF">PPL_00915</name>
</gene>
<dbReference type="InterPro" id="IPR045076">
    <property type="entry name" value="MutS"/>
</dbReference>
<keyword evidence="11" id="KW-1185">Reference proteome</keyword>
<evidence type="ECO:0000256" key="6">
    <source>
        <dbReference type="ARBA" id="ARBA00023125"/>
    </source>
</evidence>
<keyword evidence="7" id="KW-0234">DNA repair</keyword>
<dbReference type="GeneID" id="31356446"/>
<keyword evidence="5" id="KW-0067">ATP-binding</keyword>
<dbReference type="PIRSF" id="PIRSF005813">
    <property type="entry name" value="MSH2"/>
    <property type="match status" value="1"/>
</dbReference>
<dbReference type="InterPro" id="IPR007696">
    <property type="entry name" value="DNA_mismatch_repair_MutS_core"/>
</dbReference>
<dbReference type="SMART" id="SM00533">
    <property type="entry name" value="MUTSd"/>
    <property type="match status" value="1"/>
</dbReference>
<keyword evidence="8" id="KW-0539">Nucleus</keyword>
<dbReference type="Gene3D" id="3.30.420.110">
    <property type="entry name" value="MutS, connector domain"/>
    <property type="match status" value="1"/>
</dbReference>
<dbReference type="SUPFAM" id="SSF48334">
    <property type="entry name" value="DNA repair protein MutS, domain III"/>
    <property type="match status" value="1"/>
</dbReference>
<comment type="similarity">
    <text evidence="2">Belongs to the DNA mismatch repair MutS family.</text>
</comment>
<dbReference type="Pfam" id="PF05188">
    <property type="entry name" value="MutS_II"/>
    <property type="match status" value="1"/>
</dbReference>
<evidence type="ECO:0000256" key="5">
    <source>
        <dbReference type="ARBA" id="ARBA00022840"/>
    </source>
</evidence>